<dbReference type="PANTHER" id="PTHR43976:SF16">
    <property type="entry name" value="SHORT-CHAIN DEHYDROGENASE_REDUCTASE FAMILY PROTEIN"/>
    <property type="match status" value="1"/>
</dbReference>
<evidence type="ECO:0000256" key="1">
    <source>
        <dbReference type="ARBA" id="ARBA00006484"/>
    </source>
</evidence>
<keyword evidence="2" id="KW-0560">Oxidoreductase</keyword>
<dbReference type="STRING" id="1229908.NKOR_07445"/>
<dbReference type="InterPro" id="IPR002347">
    <property type="entry name" value="SDR_fam"/>
</dbReference>
<sequence length="276" mass="30314">MEKVALVTGSSSGIGLETALALAKDGYHTFASMRDVSKAGELENAAKKENLPIEVIELDVDKEESITSAVKKVIEDAGRLDVLVNNAGYGQFGCTEDVSVDDFRKQFETNFFSVVRIIQEVAPIMRNQNSGIIVNISSVAGRMGLPGSPAYISSKFALEGLGECLRYELGQFGIKTTLIEPGVIKTNFFESMRVPDSKSDPKYKELTDHILSGLKMMVQMGTAPSQVAEVIIKAIHDDEMLPRYVVGTDAAMFMEAKKMKTDLEFEKYMSKELFPS</sequence>
<dbReference type="AlphaFoldDB" id="K0B8R6"/>
<evidence type="ECO:0000313" key="4">
    <source>
        <dbReference type="EMBL" id="AFS81350.1"/>
    </source>
</evidence>
<dbReference type="PATRIC" id="fig|1229908.8.peg.1611"/>
<dbReference type="Pfam" id="PF00106">
    <property type="entry name" value="adh_short"/>
    <property type="match status" value="1"/>
</dbReference>
<dbReference type="GO" id="GO:0016491">
    <property type="term" value="F:oxidoreductase activity"/>
    <property type="evidence" value="ECO:0007669"/>
    <property type="project" value="UniProtKB-KW"/>
</dbReference>
<dbReference type="SUPFAM" id="SSF51735">
    <property type="entry name" value="NAD(P)-binding Rossmann-fold domains"/>
    <property type="match status" value="1"/>
</dbReference>
<evidence type="ECO:0000313" key="5">
    <source>
        <dbReference type="Proteomes" id="UP000006101"/>
    </source>
</evidence>
<evidence type="ECO:0000256" key="3">
    <source>
        <dbReference type="RuleBase" id="RU000363"/>
    </source>
</evidence>
<evidence type="ECO:0000256" key="2">
    <source>
        <dbReference type="ARBA" id="ARBA00023002"/>
    </source>
</evidence>
<protein>
    <submittedName>
        <fullName evidence="4">Short-chain dehydrogenase/reductase SDR</fullName>
    </submittedName>
</protein>
<reference evidence="4 5" key="1">
    <citation type="journal article" date="2012" name="J. Bacteriol.">
        <title>Draft Genome Sequence of an Ammonia-Oxidizing Archaeon, "Candidatus Nitrosopumilus koreensis" AR1, from Marine Sediment.</title>
        <authorList>
            <person name="Park S.J."/>
            <person name="Kim J.G."/>
            <person name="Jung M.Y."/>
            <person name="Kim S.J."/>
            <person name="Cha I.T."/>
            <person name="Kwon K."/>
            <person name="Lee J.H."/>
            <person name="Rhee S.K."/>
        </authorList>
    </citation>
    <scope>NUCLEOTIDE SEQUENCE [LARGE SCALE GENOMIC DNA]</scope>
    <source>
        <strain evidence="4 5">AR1</strain>
    </source>
</reference>
<dbReference type="CDD" id="cd05374">
    <property type="entry name" value="17beta-HSD-like_SDR_c"/>
    <property type="match status" value="1"/>
</dbReference>
<dbReference type="HOGENOM" id="CLU_010194_2_9_2"/>
<dbReference type="PANTHER" id="PTHR43976">
    <property type="entry name" value="SHORT CHAIN DEHYDROGENASE"/>
    <property type="match status" value="1"/>
</dbReference>
<proteinExistence type="inferred from homology"/>
<dbReference type="EMBL" id="CP003842">
    <property type="protein sequence ID" value="AFS81350.1"/>
    <property type="molecule type" value="Genomic_DNA"/>
</dbReference>
<dbReference type="RefSeq" id="WP_014963731.1">
    <property type="nucleotide sequence ID" value="NC_018655.1"/>
</dbReference>
<accession>K0B8R6</accession>
<dbReference type="InterPro" id="IPR051911">
    <property type="entry name" value="SDR_oxidoreductase"/>
</dbReference>
<name>K0B8R6_9ARCH</name>
<keyword evidence="5" id="KW-1185">Reference proteome</keyword>
<dbReference type="Proteomes" id="UP000006101">
    <property type="component" value="Chromosome"/>
</dbReference>
<dbReference type="FunFam" id="3.40.50.720:FF:000084">
    <property type="entry name" value="Short-chain dehydrogenase reductase"/>
    <property type="match status" value="1"/>
</dbReference>
<organism evidence="4 5">
    <name type="scientific">Candidatus Nitrosopumilus koreensis AR1</name>
    <dbReference type="NCBI Taxonomy" id="1229908"/>
    <lineage>
        <taxon>Archaea</taxon>
        <taxon>Nitrososphaerota</taxon>
        <taxon>Nitrososphaeria</taxon>
        <taxon>Nitrosopumilales</taxon>
        <taxon>Nitrosopumilaceae</taxon>
        <taxon>Nitrosopumilus</taxon>
    </lineage>
</organism>
<dbReference type="GeneID" id="13724326"/>
<comment type="similarity">
    <text evidence="1 3">Belongs to the short-chain dehydrogenases/reductases (SDR) family.</text>
</comment>
<dbReference type="Gene3D" id="3.40.50.720">
    <property type="entry name" value="NAD(P)-binding Rossmann-like Domain"/>
    <property type="match status" value="1"/>
</dbReference>
<dbReference type="InterPro" id="IPR036291">
    <property type="entry name" value="NAD(P)-bd_dom_sf"/>
</dbReference>
<dbReference type="PRINTS" id="PR00080">
    <property type="entry name" value="SDRFAMILY"/>
</dbReference>
<dbReference type="PRINTS" id="PR00081">
    <property type="entry name" value="GDHRDH"/>
</dbReference>
<gene>
    <name evidence="4" type="ORF">NKOR_07445</name>
</gene>
<dbReference type="KEGG" id="nkr:NKOR_07445"/>